<accession>A0A8S1XEZ8</accession>
<organism evidence="1 2">
    <name type="scientific">Paramecium pentaurelia</name>
    <dbReference type="NCBI Taxonomy" id="43138"/>
    <lineage>
        <taxon>Eukaryota</taxon>
        <taxon>Sar</taxon>
        <taxon>Alveolata</taxon>
        <taxon>Ciliophora</taxon>
        <taxon>Intramacronucleata</taxon>
        <taxon>Oligohymenophorea</taxon>
        <taxon>Peniculida</taxon>
        <taxon>Parameciidae</taxon>
        <taxon>Paramecium</taxon>
    </lineage>
</organism>
<evidence type="ECO:0000313" key="1">
    <source>
        <dbReference type="EMBL" id="CAD8199443.1"/>
    </source>
</evidence>
<dbReference type="EMBL" id="CAJJDO010000121">
    <property type="protein sequence ID" value="CAD8199443.1"/>
    <property type="molecule type" value="Genomic_DNA"/>
</dbReference>
<name>A0A8S1XEZ8_9CILI</name>
<sequence>MQMQKQQRLQSNRFKEYCQYTTYIQQWKNQVKLLEKDRTAGHQQIFKVAQIQNGKISLTMYYHKQSNCQQQFQDNKINLNNLQCYKNFLFDQNEFILSIIQQGNSYVLQDYYTRISFHLRYPFIKYTLQAINKNKNKKEKFIRDQLQICKQIQFLSQKNIHLITNIQLTRQGLIIYLSYQIISFVEQQVIQRFDDEYELGHQFNIKH</sequence>
<protein>
    <submittedName>
        <fullName evidence="1">Uncharacterized protein</fullName>
    </submittedName>
</protein>
<dbReference type="AlphaFoldDB" id="A0A8S1XEZ8"/>
<proteinExistence type="predicted"/>
<evidence type="ECO:0000313" key="2">
    <source>
        <dbReference type="Proteomes" id="UP000689195"/>
    </source>
</evidence>
<keyword evidence="2" id="KW-1185">Reference proteome</keyword>
<comment type="caution">
    <text evidence="1">The sequence shown here is derived from an EMBL/GenBank/DDBJ whole genome shotgun (WGS) entry which is preliminary data.</text>
</comment>
<gene>
    <name evidence="1" type="ORF">PPENT_87.1.T1210182</name>
</gene>
<dbReference type="Proteomes" id="UP000689195">
    <property type="component" value="Unassembled WGS sequence"/>
</dbReference>
<reference evidence="1" key="1">
    <citation type="submission" date="2021-01" db="EMBL/GenBank/DDBJ databases">
        <authorList>
            <consortium name="Genoscope - CEA"/>
            <person name="William W."/>
        </authorList>
    </citation>
    <scope>NUCLEOTIDE SEQUENCE</scope>
</reference>